<evidence type="ECO:0000256" key="2">
    <source>
        <dbReference type="ARBA" id="ARBA00022448"/>
    </source>
</evidence>
<keyword evidence="10" id="KW-1071">Ligand-gated ion channel</keyword>
<keyword evidence="2" id="KW-0813">Transport</keyword>
<dbReference type="PANTHER" id="PTHR42643">
    <property type="entry name" value="IONOTROPIC RECEPTOR 20A-RELATED"/>
    <property type="match status" value="1"/>
</dbReference>
<evidence type="ECO:0000256" key="9">
    <source>
        <dbReference type="ARBA" id="ARBA00023180"/>
    </source>
</evidence>
<keyword evidence="11" id="KW-0407">Ion channel</keyword>
<dbReference type="SUPFAM" id="SSF53850">
    <property type="entry name" value="Periplasmic binding protein-like II"/>
    <property type="match status" value="1"/>
</dbReference>
<evidence type="ECO:0000313" key="15">
    <source>
        <dbReference type="EMBL" id="CAL8072904.1"/>
    </source>
</evidence>
<evidence type="ECO:0000256" key="6">
    <source>
        <dbReference type="ARBA" id="ARBA00023065"/>
    </source>
</evidence>
<evidence type="ECO:0000256" key="1">
    <source>
        <dbReference type="ARBA" id="ARBA00004651"/>
    </source>
</evidence>
<evidence type="ECO:0000256" key="3">
    <source>
        <dbReference type="ARBA" id="ARBA00022475"/>
    </source>
</evidence>
<dbReference type="Pfam" id="PF10613">
    <property type="entry name" value="Lig_chan-Glu_bd"/>
    <property type="match status" value="1"/>
</dbReference>
<dbReference type="InterPro" id="IPR052192">
    <property type="entry name" value="Insect_Ionotropic_Sensory_Rcpt"/>
</dbReference>
<comment type="subcellular location">
    <subcellularLocation>
        <location evidence="1">Cell membrane</location>
        <topology evidence="1">Multi-pass membrane protein</topology>
    </subcellularLocation>
</comment>
<sequence length="706" mass="80572">MLLVVFLLVLISFFVHSIRFEDELYSSNYQLETTSFITQFISKFSPNCELNIAFQYELSNSTSTTDSFLDPIFYSKKLGEIQHAGVYLLNYSPATNAFLRYPRFKDIHRIAANGSCGVNVILLHDLNIGVDDEKLFNFLTPRYEPITRKDEDYFFFITQHLKTAEAVLISSNAFGNKIKFKVAFYPSSEFRALTANIYGNNGEPLLTTLNVSPDSLSSGINMEMEADNGLPKVFPDFTRNFHGRALRMSVANVPFRFEIELRSDGRFHPKRGFHKLWLDEAMKKFNFTYDIFVSSLGGGTGKQFDNGSWGGSVGDILYGKADIAYQIAHIYNRHKFVEWASPFTYEAIIFIAHKPRTYFSPNAIFWPFTPTTWALFMLTLVASIICYKFLAVSYTRIKYGNTAENSWSNLRVLEYIIATFLEQDRGGPSNMPFHPIRIFCSVWLIFALVTATAYRAKLTPLMAFPLTTFVPITFEELVESDFGVGLNVVGKGDAAYTIFSLGRGKVYEGIFGKMGIYPDAVECVLKAVSQDFCCMIWDGYAEYIDAKNVSDKFGRSPLQMSETKTSFIEDGLVFEKRSIFRKHFDTTVRNAVNMGLTKKWLKMDLESVKQTRHTWEKSVDKPARIYNVDHGPVKLKVAHFVGSFIIWVSGLVVSFVSFVFELCKKYYDHSEMPFKQCSNYGKWHKTDLVSNLKARKDLSPTMNSVL</sequence>
<protein>
    <recommendedName>
        <fullName evidence="14">Ionotropic glutamate receptor L-glutamate and glycine-binding domain-containing protein</fullName>
    </recommendedName>
</protein>
<dbReference type="InterPro" id="IPR019594">
    <property type="entry name" value="Glu/Gly-bd"/>
</dbReference>
<comment type="caution">
    <text evidence="15">The sequence shown here is derived from an EMBL/GenBank/DDBJ whole genome shotgun (WGS) entry which is preliminary data.</text>
</comment>
<keyword evidence="8" id="KW-0675">Receptor</keyword>
<organism evidence="15 16">
    <name type="scientific">Orchesella dallaii</name>
    <dbReference type="NCBI Taxonomy" id="48710"/>
    <lineage>
        <taxon>Eukaryota</taxon>
        <taxon>Metazoa</taxon>
        <taxon>Ecdysozoa</taxon>
        <taxon>Arthropoda</taxon>
        <taxon>Hexapoda</taxon>
        <taxon>Collembola</taxon>
        <taxon>Entomobryomorpha</taxon>
        <taxon>Entomobryoidea</taxon>
        <taxon>Orchesellidae</taxon>
        <taxon>Orchesellinae</taxon>
        <taxon>Orchesella</taxon>
    </lineage>
</organism>
<keyword evidence="7 12" id="KW-0472">Membrane</keyword>
<keyword evidence="3" id="KW-1003">Cell membrane</keyword>
<proteinExistence type="predicted"/>
<gene>
    <name evidence="15" type="ORF">ODALV1_LOCUS2389</name>
</gene>
<keyword evidence="13" id="KW-0732">Signal</keyword>
<evidence type="ECO:0000256" key="4">
    <source>
        <dbReference type="ARBA" id="ARBA00022692"/>
    </source>
</evidence>
<feature type="transmembrane region" description="Helical" evidence="12">
    <location>
        <begin position="438"/>
        <end position="456"/>
    </location>
</feature>
<dbReference type="PANTHER" id="PTHR42643:SF24">
    <property type="entry name" value="IONOTROPIC RECEPTOR 60A"/>
    <property type="match status" value="1"/>
</dbReference>
<evidence type="ECO:0000256" key="7">
    <source>
        <dbReference type="ARBA" id="ARBA00023136"/>
    </source>
</evidence>
<feature type="transmembrane region" description="Helical" evidence="12">
    <location>
        <begin position="637"/>
        <end position="660"/>
    </location>
</feature>
<evidence type="ECO:0000256" key="8">
    <source>
        <dbReference type="ARBA" id="ARBA00023170"/>
    </source>
</evidence>
<evidence type="ECO:0000256" key="12">
    <source>
        <dbReference type="SAM" id="Phobius"/>
    </source>
</evidence>
<dbReference type="Gene3D" id="1.10.287.70">
    <property type="match status" value="1"/>
</dbReference>
<reference evidence="15 16" key="1">
    <citation type="submission" date="2024-08" db="EMBL/GenBank/DDBJ databases">
        <authorList>
            <person name="Cucini C."/>
            <person name="Frati F."/>
        </authorList>
    </citation>
    <scope>NUCLEOTIDE SEQUENCE [LARGE SCALE GENOMIC DNA]</scope>
</reference>
<keyword evidence="4 12" id="KW-0812">Transmembrane</keyword>
<name>A0ABP1PT70_9HEXA</name>
<feature type="domain" description="Ionotropic glutamate receptor L-glutamate and glycine-binding" evidence="14">
    <location>
        <begin position="251"/>
        <end position="355"/>
    </location>
</feature>
<dbReference type="Gene3D" id="3.40.190.10">
    <property type="entry name" value="Periplasmic binding protein-like II"/>
    <property type="match status" value="1"/>
</dbReference>
<keyword evidence="6" id="KW-0406">Ion transport</keyword>
<evidence type="ECO:0000313" key="16">
    <source>
        <dbReference type="Proteomes" id="UP001642540"/>
    </source>
</evidence>
<evidence type="ECO:0000259" key="14">
    <source>
        <dbReference type="Pfam" id="PF10613"/>
    </source>
</evidence>
<dbReference type="EMBL" id="CAXLJM020000007">
    <property type="protein sequence ID" value="CAL8072904.1"/>
    <property type="molecule type" value="Genomic_DNA"/>
</dbReference>
<evidence type="ECO:0000256" key="10">
    <source>
        <dbReference type="ARBA" id="ARBA00023286"/>
    </source>
</evidence>
<dbReference type="Proteomes" id="UP001642540">
    <property type="component" value="Unassembled WGS sequence"/>
</dbReference>
<evidence type="ECO:0000256" key="11">
    <source>
        <dbReference type="ARBA" id="ARBA00023303"/>
    </source>
</evidence>
<feature type="signal peptide" evidence="13">
    <location>
        <begin position="1"/>
        <end position="17"/>
    </location>
</feature>
<feature type="transmembrane region" description="Helical" evidence="12">
    <location>
        <begin position="364"/>
        <end position="390"/>
    </location>
</feature>
<keyword evidence="16" id="KW-1185">Reference proteome</keyword>
<evidence type="ECO:0000256" key="5">
    <source>
        <dbReference type="ARBA" id="ARBA00022989"/>
    </source>
</evidence>
<keyword evidence="5 12" id="KW-1133">Transmembrane helix</keyword>
<accession>A0ABP1PT70</accession>
<feature type="chain" id="PRO_5047396856" description="Ionotropic glutamate receptor L-glutamate and glycine-binding domain-containing protein" evidence="13">
    <location>
        <begin position="18"/>
        <end position="706"/>
    </location>
</feature>
<keyword evidence="9" id="KW-0325">Glycoprotein</keyword>
<evidence type="ECO:0000256" key="13">
    <source>
        <dbReference type="SAM" id="SignalP"/>
    </source>
</evidence>